<reference evidence="1 2" key="1">
    <citation type="submission" date="2016-10" db="EMBL/GenBank/DDBJ databases">
        <authorList>
            <person name="de Groot N.N."/>
        </authorList>
    </citation>
    <scope>NUCLEOTIDE SEQUENCE [LARGE SCALE GENOMIC DNA]</scope>
    <source>
        <strain evidence="1 2">KHGC13</strain>
    </source>
</reference>
<evidence type="ECO:0000313" key="1">
    <source>
        <dbReference type="EMBL" id="SFU68285.1"/>
    </source>
</evidence>
<proteinExistence type="predicted"/>
<gene>
    <name evidence="1" type="ORF">SAMN05216508_13213</name>
</gene>
<dbReference type="Proteomes" id="UP000198817">
    <property type="component" value="Unassembled WGS sequence"/>
</dbReference>
<evidence type="ECO:0000313" key="2">
    <source>
        <dbReference type="Proteomes" id="UP000198817"/>
    </source>
</evidence>
<dbReference type="STRING" id="155865.SAMN05216515_13512"/>
<dbReference type="AlphaFoldDB" id="A0A1I7I5R0"/>
<dbReference type="EMBL" id="FPBT01000032">
    <property type="protein sequence ID" value="SFU68285.1"/>
    <property type="molecule type" value="Genomic_DNA"/>
</dbReference>
<keyword evidence="2" id="KW-1185">Reference proteome</keyword>
<accession>A0A1I7I5R0</accession>
<sequence>MSVFPAPSFLVFRSPGGAAGEHAGGYWVRMRGLPVSMREAIGCGIALFSNIAPSPRRFRFGMQRADYSLVRK</sequence>
<organism evidence="1 2">
    <name type="scientific">Eubacterium pyruvativorans</name>
    <dbReference type="NCBI Taxonomy" id="155865"/>
    <lineage>
        <taxon>Bacteria</taxon>
        <taxon>Bacillati</taxon>
        <taxon>Bacillota</taxon>
        <taxon>Clostridia</taxon>
        <taxon>Eubacteriales</taxon>
        <taxon>Eubacteriaceae</taxon>
        <taxon>Eubacterium</taxon>
    </lineage>
</organism>
<protein>
    <submittedName>
        <fullName evidence="1">Uncharacterized protein</fullName>
    </submittedName>
</protein>
<name>A0A1I7I5R0_9FIRM</name>